<sequence length="147" mass="17078">MWFIFRFIINITCMIPRKKWKNIIMKNKIFWTVFLSFFQYLLITAIIFAGLNYFLNGRIPIFIIAITSSLIGILGAWLHYLLTSGNVKKHFILVLSLIAVEAFICIASLFYFLDNNSSIYRIALQSVLASVFVVYCASRVLPEKSRY</sequence>
<protein>
    <submittedName>
        <fullName evidence="2">Uncharacterized protein</fullName>
    </submittedName>
</protein>
<comment type="caution">
    <text evidence="2">The sequence shown here is derived from an EMBL/GenBank/DDBJ whole genome shotgun (WGS) entry which is preliminary data.</text>
</comment>
<reference evidence="2 3" key="1">
    <citation type="submission" date="2018-04" db="EMBL/GenBank/DDBJ databases">
        <title>Sphingobacterium sp. M46 Genome.</title>
        <authorList>
            <person name="Cheng J."/>
            <person name="Li Y."/>
        </authorList>
    </citation>
    <scope>NUCLEOTIDE SEQUENCE [LARGE SCALE GENOMIC DNA]</scope>
    <source>
        <strain evidence="2 3">M46</strain>
    </source>
</reference>
<dbReference type="EMBL" id="QCXX01000004">
    <property type="protein sequence ID" value="PUV23651.1"/>
    <property type="molecule type" value="Genomic_DNA"/>
</dbReference>
<dbReference type="Proteomes" id="UP000250831">
    <property type="component" value="Unassembled WGS sequence"/>
</dbReference>
<keyword evidence="1" id="KW-0812">Transmembrane</keyword>
<dbReference type="AlphaFoldDB" id="A0A363NSM1"/>
<gene>
    <name evidence="2" type="ORF">DCO56_17335</name>
</gene>
<keyword evidence="1" id="KW-1133">Transmembrane helix</keyword>
<evidence type="ECO:0000256" key="1">
    <source>
        <dbReference type="SAM" id="Phobius"/>
    </source>
</evidence>
<organism evidence="2 3">
    <name type="scientific">Sphingobacterium athyrii</name>
    <dbReference type="NCBI Taxonomy" id="2152717"/>
    <lineage>
        <taxon>Bacteria</taxon>
        <taxon>Pseudomonadati</taxon>
        <taxon>Bacteroidota</taxon>
        <taxon>Sphingobacteriia</taxon>
        <taxon>Sphingobacteriales</taxon>
        <taxon>Sphingobacteriaceae</taxon>
        <taxon>Sphingobacterium</taxon>
    </lineage>
</organism>
<feature type="transmembrane region" description="Helical" evidence="1">
    <location>
        <begin position="61"/>
        <end position="82"/>
    </location>
</feature>
<name>A0A363NSM1_9SPHI</name>
<feature type="transmembrane region" description="Helical" evidence="1">
    <location>
        <begin position="119"/>
        <end position="141"/>
    </location>
</feature>
<feature type="transmembrane region" description="Helical" evidence="1">
    <location>
        <begin position="29"/>
        <end position="55"/>
    </location>
</feature>
<evidence type="ECO:0000313" key="2">
    <source>
        <dbReference type="EMBL" id="PUV23651.1"/>
    </source>
</evidence>
<accession>A0A363NSM1</accession>
<feature type="transmembrane region" description="Helical" evidence="1">
    <location>
        <begin position="91"/>
        <end position="113"/>
    </location>
</feature>
<evidence type="ECO:0000313" key="3">
    <source>
        <dbReference type="Proteomes" id="UP000250831"/>
    </source>
</evidence>
<proteinExistence type="predicted"/>
<keyword evidence="3" id="KW-1185">Reference proteome</keyword>
<keyword evidence="1" id="KW-0472">Membrane</keyword>